<dbReference type="PROSITE" id="PS50043">
    <property type="entry name" value="HTH_LUXR_2"/>
    <property type="match status" value="1"/>
</dbReference>
<dbReference type="RefSeq" id="WP_317695996.1">
    <property type="nucleotide sequence ID" value="NZ_AP026801.1"/>
</dbReference>
<dbReference type="InterPro" id="IPR001789">
    <property type="entry name" value="Sig_transdc_resp-reg_receiver"/>
</dbReference>
<dbReference type="PANTHER" id="PTHR43214:SF42">
    <property type="entry name" value="TRANSCRIPTIONAL REGULATORY PROTEIN DESR"/>
    <property type="match status" value="1"/>
</dbReference>
<dbReference type="SMART" id="SM00448">
    <property type="entry name" value="REC"/>
    <property type="match status" value="1"/>
</dbReference>
<sequence>MIKVFLAEDQSILQSALSQLLDLEDDLEVVGTASNGVIAWEGIQAFKPDVAILDIEMPEMTGLDVADQIHTSDLTTKVIILTTFAQRAYFERAVRAEVAGYLLKDSPSDELIDTIRQVMAGLTRYSPELVINMVSSDQNPLTKRELAVLAAASDGMSSKQIATTLFLSVGTVRNYLSAIFSKLGVHSRMEAVKIAKKNKWLK</sequence>
<dbReference type="SMART" id="SM00421">
    <property type="entry name" value="HTH_LUXR"/>
    <property type="match status" value="1"/>
</dbReference>
<dbReference type="CDD" id="cd19930">
    <property type="entry name" value="REC_DesR-like"/>
    <property type="match status" value="1"/>
</dbReference>
<feature type="modified residue" description="4-aspartylphosphate" evidence="5">
    <location>
        <position position="54"/>
    </location>
</feature>
<dbReference type="GO" id="GO:0000160">
    <property type="term" value="P:phosphorelay signal transduction system"/>
    <property type="evidence" value="ECO:0007669"/>
    <property type="project" value="InterPro"/>
</dbReference>
<keyword evidence="3 8" id="KW-0238">DNA-binding</keyword>
<keyword evidence="1 5" id="KW-0597">Phosphoprotein</keyword>
<dbReference type="GO" id="GO:0003677">
    <property type="term" value="F:DNA binding"/>
    <property type="evidence" value="ECO:0007669"/>
    <property type="project" value="UniProtKB-KW"/>
</dbReference>
<evidence type="ECO:0000256" key="4">
    <source>
        <dbReference type="ARBA" id="ARBA00023163"/>
    </source>
</evidence>
<keyword evidence="4" id="KW-0804">Transcription</keyword>
<dbReference type="PROSITE" id="PS50110">
    <property type="entry name" value="RESPONSE_REGULATORY"/>
    <property type="match status" value="1"/>
</dbReference>
<dbReference type="InterPro" id="IPR011006">
    <property type="entry name" value="CheY-like_superfamily"/>
</dbReference>
<dbReference type="PROSITE" id="PS00622">
    <property type="entry name" value="HTH_LUXR_1"/>
    <property type="match status" value="1"/>
</dbReference>
<organism evidence="8 9">
    <name type="scientific">Xylocopilactobacillus apis</name>
    <dbReference type="NCBI Taxonomy" id="2932183"/>
    <lineage>
        <taxon>Bacteria</taxon>
        <taxon>Bacillati</taxon>
        <taxon>Bacillota</taxon>
        <taxon>Bacilli</taxon>
        <taxon>Lactobacillales</taxon>
        <taxon>Lactobacillaceae</taxon>
        <taxon>Xylocopilactobacillus</taxon>
    </lineage>
</organism>
<accession>A0AAU9D3Q4</accession>
<feature type="domain" description="Response regulatory" evidence="7">
    <location>
        <begin position="3"/>
        <end position="119"/>
    </location>
</feature>
<feature type="domain" description="HTH luxR-type" evidence="6">
    <location>
        <begin position="134"/>
        <end position="199"/>
    </location>
</feature>
<evidence type="ECO:0000256" key="5">
    <source>
        <dbReference type="PROSITE-ProRule" id="PRU00169"/>
    </source>
</evidence>
<dbReference type="Pfam" id="PF00072">
    <property type="entry name" value="Response_reg"/>
    <property type="match status" value="1"/>
</dbReference>
<evidence type="ECO:0000259" key="6">
    <source>
        <dbReference type="PROSITE" id="PS50043"/>
    </source>
</evidence>
<dbReference type="Gene3D" id="3.40.50.2300">
    <property type="match status" value="1"/>
</dbReference>
<dbReference type="Pfam" id="PF00196">
    <property type="entry name" value="GerE"/>
    <property type="match status" value="1"/>
</dbReference>
<evidence type="ECO:0000313" key="9">
    <source>
        <dbReference type="Proteomes" id="UP001321804"/>
    </source>
</evidence>
<name>A0AAU9D3Q4_9LACO</name>
<dbReference type="SUPFAM" id="SSF46894">
    <property type="entry name" value="C-terminal effector domain of the bipartite response regulators"/>
    <property type="match status" value="1"/>
</dbReference>
<evidence type="ECO:0000256" key="2">
    <source>
        <dbReference type="ARBA" id="ARBA00023015"/>
    </source>
</evidence>
<evidence type="ECO:0000256" key="3">
    <source>
        <dbReference type="ARBA" id="ARBA00023125"/>
    </source>
</evidence>
<reference evidence="8 9" key="1">
    <citation type="journal article" date="2023" name="Microbiol. Spectr.">
        <title>Symbiosis of Carpenter Bees with Uncharacterized Lactic Acid Bacteria Showing NAD Auxotrophy.</title>
        <authorList>
            <person name="Kawasaki S."/>
            <person name="Ozawa K."/>
            <person name="Mori T."/>
            <person name="Yamamoto A."/>
            <person name="Ito M."/>
            <person name="Ohkuma M."/>
            <person name="Sakamoto M."/>
            <person name="Matsutani M."/>
        </authorList>
    </citation>
    <scope>NUCLEOTIDE SEQUENCE [LARGE SCALE GENOMIC DNA]</scope>
    <source>
        <strain evidence="8 9">KimC2</strain>
    </source>
</reference>
<dbReference type="SUPFAM" id="SSF52172">
    <property type="entry name" value="CheY-like"/>
    <property type="match status" value="1"/>
</dbReference>
<dbReference type="KEGG" id="xak:KIMC2_17230"/>
<dbReference type="InterPro" id="IPR000792">
    <property type="entry name" value="Tscrpt_reg_LuxR_C"/>
</dbReference>
<dbReference type="AlphaFoldDB" id="A0AAU9D3Q4"/>
<dbReference type="PRINTS" id="PR00038">
    <property type="entry name" value="HTHLUXR"/>
</dbReference>
<dbReference type="GO" id="GO:0006355">
    <property type="term" value="P:regulation of DNA-templated transcription"/>
    <property type="evidence" value="ECO:0007669"/>
    <property type="project" value="InterPro"/>
</dbReference>
<dbReference type="InterPro" id="IPR016032">
    <property type="entry name" value="Sig_transdc_resp-reg_C-effctor"/>
</dbReference>
<evidence type="ECO:0000259" key="7">
    <source>
        <dbReference type="PROSITE" id="PS50110"/>
    </source>
</evidence>
<dbReference type="EMBL" id="AP026801">
    <property type="protein sequence ID" value="BDR57161.1"/>
    <property type="molecule type" value="Genomic_DNA"/>
</dbReference>
<dbReference type="PANTHER" id="PTHR43214">
    <property type="entry name" value="TWO-COMPONENT RESPONSE REGULATOR"/>
    <property type="match status" value="1"/>
</dbReference>
<protein>
    <submittedName>
        <fullName evidence="8">DNA-binding response regulator</fullName>
    </submittedName>
</protein>
<keyword evidence="2" id="KW-0805">Transcription regulation</keyword>
<keyword evidence="9" id="KW-1185">Reference proteome</keyword>
<evidence type="ECO:0000256" key="1">
    <source>
        <dbReference type="ARBA" id="ARBA00022553"/>
    </source>
</evidence>
<evidence type="ECO:0000313" key="8">
    <source>
        <dbReference type="EMBL" id="BDR57161.1"/>
    </source>
</evidence>
<dbReference type="CDD" id="cd06170">
    <property type="entry name" value="LuxR_C_like"/>
    <property type="match status" value="1"/>
</dbReference>
<proteinExistence type="predicted"/>
<dbReference type="Proteomes" id="UP001321804">
    <property type="component" value="Chromosome"/>
</dbReference>
<gene>
    <name evidence="8" type="ORF">KIMC2_17230</name>
</gene>
<dbReference type="InterPro" id="IPR039420">
    <property type="entry name" value="WalR-like"/>
</dbReference>